<dbReference type="GO" id="GO:0005524">
    <property type="term" value="F:ATP binding"/>
    <property type="evidence" value="ECO:0007669"/>
    <property type="project" value="UniProtKB-UniRule"/>
</dbReference>
<dbReference type="InterPro" id="IPR027417">
    <property type="entry name" value="P-loop_NTPase"/>
</dbReference>
<feature type="transmembrane region" description="Helical" evidence="7">
    <location>
        <begin position="169"/>
        <end position="191"/>
    </location>
</feature>
<dbReference type="HOGENOM" id="CLU_001981_9_7_9"/>
<sequence>MKPCYPTFGDSEGSSVAQRRSAGKAGKEGPGGTGLHQEVRGLLIAAVGAWFLLSLAGKGGGALGDLLSLGLRALAGEVGAWVLSALLVWLGLYLIYLRYHRRPFQLGRQGWGLLLLLLAFELVVQLVTQGHVPGGGDLENARRGLGGGLIGLGLAVPLTRAFGEAGRWVFVATAALIGLVLNTGLSLGAVLEWLKARFIAGARGAREMADDLVELVKPQPGEAEALADEHPRRRRQAATEELNTIGDLRRQQGPDAGEEGPIPIIRQPGGATGAETAGVLAEDLADGAVGGPPGGAPGVSAAGLASAGHGPGQFAASGRESPSGSWSGGDGVVPGAGETVADAGGADPGANGTWLGANGTWPGADGALPGAPGADGGAASAGSPGNRPPAGQTAAGTAAAAGGAASSGVAAAATLVQGDKGQLAIDPEKLGRPYQLPPISLLSKPQHKGQQSHEDHLAQAQLLERTLASFGVEARVVEISPGPSVTRYELQPGPGVRVNKFTSLSDDIALALAAEEVRIEAPIPGKSAVGIEVPNKVRLPVHLREVMETPAWLNAASRLSVAFGKDQAGNPVVGDLAKMPHLLIAGSTGSGKSVCMNTIICSLLFKARPDEVKMMMIDPKMVELSIYNGIPHLMAPVITDAKQAAGYLKGAVKEMESRYELFAALGVRNITQYNQLVRDDPGPDPEHPRQPLPYVVIFVDELADLMMVAPVDVEDAICRLAQMARACGMHLVIATQSPRVDVITGLIKANIPSRIAFAVSSQVDSRVILDYAGAERLLGKGDMLYHPAGHSKAMRVQGAFIHEREIDQIVKFVKAQGQPTYTAKEVEVEAASRRGHGSGERESTSALDEAFPEACRVVVEHGQASVSLLQRRLRCNYTKAARLIDMMEERGFIGPHQGSKPREVYLTMPQWQELFGNAAAREEVASAGEE</sequence>
<feature type="transmembrane region" description="Helical" evidence="7">
    <location>
        <begin position="41"/>
        <end position="58"/>
    </location>
</feature>
<feature type="transmembrane region" description="Helical" evidence="7">
    <location>
        <begin position="78"/>
        <end position="99"/>
    </location>
</feature>
<feature type="transmembrane region" description="Helical" evidence="7">
    <location>
        <begin position="144"/>
        <end position="162"/>
    </location>
</feature>
<feature type="region of interest" description="Disordered" evidence="6">
    <location>
        <begin position="1"/>
        <end position="33"/>
    </location>
</feature>
<feature type="compositionally biased region" description="Gly residues" evidence="6">
    <location>
        <begin position="288"/>
        <end position="297"/>
    </location>
</feature>
<keyword evidence="7" id="KW-0472">Membrane</keyword>
<evidence type="ECO:0000256" key="2">
    <source>
        <dbReference type="ARBA" id="ARBA00022741"/>
    </source>
</evidence>
<dbReference type="STRING" id="292459.STH1561"/>
<comment type="similarity">
    <text evidence="1">Belongs to the FtsK/SpoIIIE/SftA family.</text>
</comment>
<dbReference type="InterPro" id="IPR036390">
    <property type="entry name" value="WH_DNA-bd_sf"/>
</dbReference>
<dbReference type="InterPro" id="IPR041027">
    <property type="entry name" value="FtsK_alpha"/>
</dbReference>
<dbReference type="Pfam" id="PF17854">
    <property type="entry name" value="FtsK_alpha"/>
    <property type="match status" value="1"/>
</dbReference>
<feature type="region of interest" description="Disordered" evidence="6">
    <location>
        <begin position="221"/>
        <end position="397"/>
    </location>
</feature>
<dbReference type="SUPFAM" id="SSF52540">
    <property type="entry name" value="P-loop containing nucleoside triphosphate hydrolases"/>
    <property type="match status" value="1"/>
</dbReference>
<evidence type="ECO:0000313" key="10">
    <source>
        <dbReference type="Proteomes" id="UP000000417"/>
    </source>
</evidence>
<dbReference type="InterPro" id="IPR018541">
    <property type="entry name" value="Ftsk_gamma"/>
</dbReference>
<dbReference type="GO" id="GO:0003677">
    <property type="term" value="F:DNA binding"/>
    <property type="evidence" value="ECO:0007669"/>
    <property type="project" value="UniProtKB-KW"/>
</dbReference>
<dbReference type="OrthoDB" id="9807790at2"/>
<name>Q67P47_SYMTH</name>
<dbReference type="Gene3D" id="3.30.980.40">
    <property type="match status" value="1"/>
</dbReference>
<dbReference type="PROSITE" id="PS50901">
    <property type="entry name" value="FTSK"/>
    <property type="match status" value="1"/>
</dbReference>
<dbReference type="InterPro" id="IPR002543">
    <property type="entry name" value="FtsK_dom"/>
</dbReference>
<dbReference type="SMART" id="SM00843">
    <property type="entry name" value="Ftsk_gamma"/>
    <property type="match status" value="1"/>
</dbReference>
<feature type="transmembrane region" description="Helical" evidence="7">
    <location>
        <begin position="111"/>
        <end position="132"/>
    </location>
</feature>
<keyword evidence="2 5" id="KW-0547">Nucleotide-binding</keyword>
<dbReference type="InterPro" id="IPR003593">
    <property type="entry name" value="AAA+_ATPase"/>
</dbReference>
<dbReference type="Pfam" id="PF09397">
    <property type="entry name" value="FtsK_gamma"/>
    <property type="match status" value="1"/>
</dbReference>
<dbReference type="Proteomes" id="UP000000417">
    <property type="component" value="Chromosome"/>
</dbReference>
<evidence type="ECO:0000313" key="9">
    <source>
        <dbReference type="EMBL" id="BAD40546.1"/>
    </source>
</evidence>
<evidence type="ECO:0000259" key="8">
    <source>
        <dbReference type="PROSITE" id="PS50901"/>
    </source>
</evidence>
<feature type="domain" description="FtsK" evidence="8">
    <location>
        <begin position="569"/>
        <end position="766"/>
    </location>
</feature>
<dbReference type="SMART" id="SM00382">
    <property type="entry name" value="AAA"/>
    <property type="match status" value="1"/>
</dbReference>
<keyword evidence="7" id="KW-1133">Transmembrane helix</keyword>
<feature type="compositionally biased region" description="Low complexity" evidence="6">
    <location>
        <begin position="362"/>
        <end position="397"/>
    </location>
</feature>
<feature type="compositionally biased region" description="Low complexity" evidence="6">
    <location>
        <begin position="341"/>
        <end position="352"/>
    </location>
</feature>
<dbReference type="KEGG" id="sth:STH1561"/>
<accession>Q67P47</accession>
<feature type="region of interest" description="Disordered" evidence="6">
    <location>
        <begin position="424"/>
        <end position="456"/>
    </location>
</feature>
<evidence type="ECO:0000256" key="3">
    <source>
        <dbReference type="ARBA" id="ARBA00022840"/>
    </source>
</evidence>
<evidence type="ECO:0000256" key="1">
    <source>
        <dbReference type="ARBA" id="ARBA00006474"/>
    </source>
</evidence>
<dbReference type="CDD" id="cd01127">
    <property type="entry name" value="TrwB_TraG_TraD_VirD4"/>
    <property type="match status" value="1"/>
</dbReference>
<keyword evidence="3 5" id="KW-0067">ATP-binding</keyword>
<dbReference type="InterPro" id="IPR050206">
    <property type="entry name" value="FtsK/SpoIIIE/SftA"/>
</dbReference>
<dbReference type="Pfam" id="PF01580">
    <property type="entry name" value="FtsK_SpoIIIE"/>
    <property type="match status" value="1"/>
</dbReference>
<keyword evidence="10" id="KW-1185">Reference proteome</keyword>
<reference evidence="9 10" key="1">
    <citation type="journal article" date="2004" name="Nucleic Acids Res.">
        <title>Genome sequence of Symbiobacterium thermophilum, an uncultivable bacterium that depends on microbial commensalism.</title>
        <authorList>
            <person name="Ueda K."/>
            <person name="Yamashita A."/>
            <person name="Ishikawa J."/>
            <person name="Shimada M."/>
            <person name="Watsuji T."/>
            <person name="Morimura K."/>
            <person name="Ikeda H."/>
            <person name="Hattori M."/>
            <person name="Beppu T."/>
        </authorList>
    </citation>
    <scope>NUCLEOTIDE SEQUENCE [LARGE SCALE GENOMIC DNA]</scope>
    <source>
        <strain evidence="10">T / IAM 14863</strain>
    </source>
</reference>
<dbReference type="GO" id="GO:0016020">
    <property type="term" value="C:membrane"/>
    <property type="evidence" value="ECO:0007669"/>
    <property type="project" value="UniProtKB-SubCell"/>
</dbReference>
<evidence type="ECO:0000256" key="6">
    <source>
        <dbReference type="SAM" id="MobiDB-lite"/>
    </source>
</evidence>
<keyword evidence="4" id="KW-0238">DNA-binding</keyword>
<proteinExistence type="inferred from homology"/>
<dbReference type="PANTHER" id="PTHR22683:SF41">
    <property type="entry name" value="DNA TRANSLOCASE FTSK"/>
    <property type="match status" value="1"/>
</dbReference>
<dbReference type="InterPro" id="IPR036388">
    <property type="entry name" value="WH-like_DNA-bd_sf"/>
</dbReference>
<dbReference type="Gene3D" id="3.40.50.300">
    <property type="entry name" value="P-loop containing nucleotide triphosphate hydrolases"/>
    <property type="match status" value="1"/>
</dbReference>
<dbReference type="AlphaFoldDB" id="Q67P47"/>
<dbReference type="EMBL" id="AP006840">
    <property type="protein sequence ID" value="BAD40546.1"/>
    <property type="molecule type" value="Genomic_DNA"/>
</dbReference>
<dbReference type="eggNOG" id="COG1674">
    <property type="taxonomic scope" value="Bacteria"/>
</dbReference>
<protein>
    <submittedName>
        <fullName evidence="9">Stage III sporulation protein E</fullName>
    </submittedName>
</protein>
<evidence type="ECO:0000256" key="7">
    <source>
        <dbReference type="SAM" id="Phobius"/>
    </source>
</evidence>
<dbReference type="PANTHER" id="PTHR22683">
    <property type="entry name" value="SPORULATION PROTEIN RELATED"/>
    <property type="match status" value="1"/>
</dbReference>
<evidence type="ECO:0000256" key="5">
    <source>
        <dbReference type="PROSITE-ProRule" id="PRU00289"/>
    </source>
</evidence>
<keyword evidence="7" id="KW-0812">Transmembrane</keyword>
<organism evidence="9 10">
    <name type="scientific">Symbiobacterium thermophilum (strain DSM 24528 / JCM 14929 / IAM 14863 / T)</name>
    <dbReference type="NCBI Taxonomy" id="292459"/>
    <lineage>
        <taxon>Bacteria</taxon>
        <taxon>Bacillati</taxon>
        <taxon>Bacillota</taxon>
        <taxon>Clostridia</taxon>
        <taxon>Eubacteriales</taxon>
        <taxon>Symbiobacteriaceae</taxon>
        <taxon>Symbiobacterium</taxon>
    </lineage>
</organism>
<feature type="compositionally biased region" description="Low complexity" evidence="6">
    <location>
        <begin position="298"/>
        <end position="308"/>
    </location>
</feature>
<gene>
    <name evidence="9" type="primary">spoIIIE</name>
    <name evidence="9" type="ordered locus">STH1561</name>
</gene>
<evidence type="ECO:0000256" key="4">
    <source>
        <dbReference type="ARBA" id="ARBA00023125"/>
    </source>
</evidence>
<dbReference type="SUPFAM" id="SSF46785">
    <property type="entry name" value="Winged helix' DNA-binding domain"/>
    <property type="match status" value="1"/>
</dbReference>
<dbReference type="Gene3D" id="1.10.10.10">
    <property type="entry name" value="Winged helix-like DNA-binding domain superfamily/Winged helix DNA-binding domain"/>
    <property type="match status" value="1"/>
</dbReference>
<feature type="binding site" evidence="5">
    <location>
        <begin position="586"/>
        <end position="593"/>
    </location>
    <ligand>
        <name>ATP</name>
        <dbReference type="ChEBI" id="CHEBI:30616"/>
    </ligand>
</feature>